<keyword evidence="2" id="KW-1185">Reference proteome</keyword>
<dbReference type="AlphaFoldDB" id="A0AA37THI6"/>
<accession>A0AA37THI6</accession>
<protein>
    <submittedName>
        <fullName evidence="1">Uncharacterized protein</fullName>
    </submittedName>
</protein>
<sequence length="82" mass="8524">MPTIPVRITSFESDEAACTWSVTFDVIEPDPCAAAMVIAGGRPVLARSCATCFDQPAPPAECPFCHGSGDPCRPGATVARKA</sequence>
<evidence type="ECO:0000313" key="2">
    <source>
        <dbReference type="Proteomes" id="UP001157440"/>
    </source>
</evidence>
<organism evidence="1 2">
    <name type="scientific">Methylobacterium tardum</name>
    <dbReference type="NCBI Taxonomy" id="374432"/>
    <lineage>
        <taxon>Bacteria</taxon>
        <taxon>Pseudomonadati</taxon>
        <taxon>Pseudomonadota</taxon>
        <taxon>Alphaproteobacteria</taxon>
        <taxon>Hyphomicrobiales</taxon>
        <taxon>Methylobacteriaceae</taxon>
        <taxon>Methylobacterium</taxon>
    </lineage>
</organism>
<proteinExistence type="predicted"/>
<evidence type="ECO:0000313" key="1">
    <source>
        <dbReference type="EMBL" id="GLS71258.1"/>
    </source>
</evidence>
<dbReference type="RefSeq" id="WP_238194323.1">
    <property type="nucleotide sequence ID" value="NZ_BPQZ01000001.1"/>
</dbReference>
<name>A0AA37THI6_9HYPH</name>
<gene>
    <name evidence="1" type="ORF">GCM10007890_32710</name>
</gene>
<reference evidence="2" key="1">
    <citation type="journal article" date="2019" name="Int. J. Syst. Evol. Microbiol.">
        <title>The Global Catalogue of Microorganisms (GCM) 10K type strain sequencing project: providing services to taxonomists for standard genome sequencing and annotation.</title>
        <authorList>
            <consortium name="The Broad Institute Genomics Platform"/>
            <consortium name="The Broad Institute Genome Sequencing Center for Infectious Disease"/>
            <person name="Wu L."/>
            <person name="Ma J."/>
        </authorList>
    </citation>
    <scope>NUCLEOTIDE SEQUENCE [LARGE SCALE GENOMIC DNA]</scope>
    <source>
        <strain evidence="2">NBRC 103632</strain>
    </source>
</reference>
<dbReference type="Proteomes" id="UP001157440">
    <property type="component" value="Unassembled WGS sequence"/>
</dbReference>
<dbReference type="EMBL" id="BSPL01000017">
    <property type="protein sequence ID" value="GLS71258.1"/>
    <property type="molecule type" value="Genomic_DNA"/>
</dbReference>
<comment type="caution">
    <text evidence="1">The sequence shown here is derived from an EMBL/GenBank/DDBJ whole genome shotgun (WGS) entry which is preliminary data.</text>
</comment>